<dbReference type="InterPro" id="IPR036279">
    <property type="entry name" value="5-3_exonuclease_C_sf"/>
</dbReference>
<keyword evidence="13" id="KW-0539">Nucleus</keyword>
<dbReference type="Pfam" id="PF00867">
    <property type="entry name" value="XPG_I"/>
    <property type="match status" value="1"/>
</dbReference>
<dbReference type="FunFam" id="1.10.150.20:FF:000011">
    <property type="entry name" value="exonuclease 1"/>
    <property type="match status" value="1"/>
</dbReference>
<evidence type="ECO:0000259" key="16">
    <source>
        <dbReference type="SMART" id="SM00485"/>
    </source>
</evidence>
<feature type="compositionally biased region" description="Basic and acidic residues" evidence="14">
    <location>
        <begin position="719"/>
        <end position="735"/>
    </location>
</feature>
<evidence type="ECO:0000256" key="4">
    <source>
        <dbReference type="ARBA" id="ARBA00022722"/>
    </source>
</evidence>
<evidence type="ECO:0000256" key="9">
    <source>
        <dbReference type="ARBA" id="ARBA00022842"/>
    </source>
</evidence>
<dbReference type="SUPFAM" id="SSF88723">
    <property type="entry name" value="PIN domain-like"/>
    <property type="match status" value="1"/>
</dbReference>
<keyword evidence="12" id="KW-0234">DNA repair</keyword>
<feature type="compositionally biased region" description="Polar residues" evidence="14">
    <location>
        <begin position="562"/>
        <end position="572"/>
    </location>
</feature>
<dbReference type="SMART" id="SM00484">
    <property type="entry name" value="XPGI"/>
    <property type="match status" value="1"/>
</dbReference>
<gene>
    <name evidence="17" type="ORF">EDD36DRAFT_458189</name>
</gene>
<feature type="region of interest" description="Disordered" evidence="14">
    <location>
        <begin position="627"/>
        <end position="646"/>
    </location>
</feature>
<dbReference type="PANTHER" id="PTHR11081">
    <property type="entry name" value="FLAP ENDONUCLEASE FAMILY MEMBER"/>
    <property type="match status" value="1"/>
</dbReference>
<organism evidence="17 18">
    <name type="scientific">Exophiala viscosa</name>
    <dbReference type="NCBI Taxonomy" id="2486360"/>
    <lineage>
        <taxon>Eukaryota</taxon>
        <taxon>Fungi</taxon>
        <taxon>Dikarya</taxon>
        <taxon>Ascomycota</taxon>
        <taxon>Pezizomycotina</taxon>
        <taxon>Eurotiomycetes</taxon>
        <taxon>Chaetothyriomycetidae</taxon>
        <taxon>Chaetothyriales</taxon>
        <taxon>Herpotrichiellaceae</taxon>
        <taxon>Exophiala</taxon>
    </lineage>
</organism>
<keyword evidence="10" id="KW-0267">Excision nuclease</keyword>
<keyword evidence="4" id="KW-0540">Nuclease</keyword>
<dbReference type="Pfam" id="PF00752">
    <property type="entry name" value="XPG_N"/>
    <property type="match status" value="1"/>
</dbReference>
<evidence type="ECO:0000313" key="17">
    <source>
        <dbReference type="EMBL" id="KAI1609979.1"/>
    </source>
</evidence>
<evidence type="ECO:0000256" key="5">
    <source>
        <dbReference type="ARBA" id="ARBA00022723"/>
    </source>
</evidence>
<dbReference type="InterPro" id="IPR037315">
    <property type="entry name" value="EXO1_H3TH"/>
</dbReference>
<evidence type="ECO:0000313" key="18">
    <source>
        <dbReference type="Proteomes" id="UP001203852"/>
    </source>
</evidence>
<comment type="similarity">
    <text evidence="3">Belongs to the XPG/RAD2 endonuclease family. EXO1 subfamily.</text>
</comment>
<evidence type="ECO:0000256" key="13">
    <source>
        <dbReference type="ARBA" id="ARBA00023242"/>
    </source>
</evidence>
<feature type="region of interest" description="Disordered" evidence="14">
    <location>
        <begin position="532"/>
        <end position="600"/>
    </location>
</feature>
<dbReference type="InterPro" id="IPR044752">
    <property type="entry name" value="PIN-like_EXO1"/>
</dbReference>
<sequence length="768" mass="85076">MGIKGLLPLLKSIQKPCNLKKFAGQTLGVDAYGWLHRGVVGCAFALALDKPTSVHIDFVLSRVRMLLDFGVTPYLIFDGDNLPSKAGTNAARRKRREESKALALELQKAGKTSQAQQEFQKAIDVTPFMARQLIEELKKLNVQYVVAPYEADAQLVYLEQKGIIDGILSEDSDLLVFGARRLLTKLNQYGELVEIDRADFPMCKEMNLAGWTDSMFMRMAILSGCDYLPNIGKIGLKTAHAYVRKHKDIEKIIRVIQFEGKLMVPADYSKMFEQAELTFLHHRVFCPIAQKMVCLKELSPGMLEEDMPYLGPFVNSDTATGVACGDLDPFSKKPIHVQPRNGTPVSRPALGENRRQSYATPADLKPEKSIETFFKPQRQPLAELDPNSLTPSPSQQRLLERHRNESWEPRLVSSAPALRRGMTTPAQISAGTDRTAFLARASTKSTYQPPKRQRLCADSVDPSPIQETKQSPFFTSTFEQVEVSPLAEKKAKVKKSRRSAFEVFSDSSVGEMLLDGEVQQKASPQQEVIYQHPTYPDLGDSSENANGLDSIPQSSPPAQPALSGSTPSQEGISPSRRCVKGDDARNGSQARELSQDDDPEAFEDLLDFHVRKQNEAILQKFAFTPSQKPAMRSLSSPKGKQMAFSAQPEVVQMAALSKLFTEDRVPEPRPSPDLRETFAHQSPEARQSALKSLVADAATPGRILDEGVPKRSAVLSPPMREHSPSITRNEVRGSEDAMVPNSEDECSEVGSSIRKPTFDLSSFAFVRA</sequence>
<keyword evidence="11" id="KW-0238">DNA-binding</keyword>
<evidence type="ECO:0000256" key="14">
    <source>
        <dbReference type="SAM" id="MobiDB-lite"/>
    </source>
</evidence>
<dbReference type="Gene3D" id="1.10.150.20">
    <property type="entry name" value="5' to 3' exonuclease, C-terminal subdomain"/>
    <property type="match status" value="1"/>
</dbReference>
<dbReference type="InterPro" id="IPR006084">
    <property type="entry name" value="XPG/Rad2"/>
</dbReference>
<dbReference type="SUPFAM" id="SSF47807">
    <property type="entry name" value="5' to 3' exonuclease, C-terminal subdomain"/>
    <property type="match status" value="1"/>
</dbReference>
<keyword evidence="5" id="KW-0479">Metal-binding</keyword>
<dbReference type="Gene3D" id="3.40.50.1010">
    <property type="entry name" value="5'-nuclease"/>
    <property type="match status" value="1"/>
</dbReference>
<dbReference type="GO" id="GO:0035312">
    <property type="term" value="F:5'-3' DNA exonuclease activity"/>
    <property type="evidence" value="ECO:0007669"/>
    <property type="project" value="InterPro"/>
</dbReference>
<feature type="compositionally biased region" description="Polar residues" evidence="14">
    <location>
        <begin position="387"/>
        <end position="397"/>
    </location>
</feature>
<dbReference type="InterPro" id="IPR019974">
    <property type="entry name" value="XPG_CS"/>
</dbReference>
<keyword evidence="8 17" id="KW-0269">Exonuclease</keyword>
<keyword evidence="7" id="KW-0378">Hydrolase</keyword>
<evidence type="ECO:0000256" key="2">
    <source>
        <dbReference type="ARBA" id="ARBA00004123"/>
    </source>
</evidence>
<dbReference type="CDD" id="cd09908">
    <property type="entry name" value="H3TH_EXO1"/>
    <property type="match status" value="1"/>
</dbReference>
<evidence type="ECO:0000256" key="7">
    <source>
        <dbReference type="ARBA" id="ARBA00022801"/>
    </source>
</evidence>
<evidence type="ECO:0000256" key="3">
    <source>
        <dbReference type="ARBA" id="ARBA00010563"/>
    </source>
</evidence>
<dbReference type="InterPro" id="IPR006086">
    <property type="entry name" value="XPG-I_dom"/>
</dbReference>
<dbReference type="EMBL" id="MU404359">
    <property type="protein sequence ID" value="KAI1609979.1"/>
    <property type="molecule type" value="Genomic_DNA"/>
</dbReference>
<evidence type="ECO:0000256" key="8">
    <source>
        <dbReference type="ARBA" id="ARBA00022839"/>
    </source>
</evidence>
<evidence type="ECO:0000259" key="15">
    <source>
        <dbReference type="SMART" id="SM00484"/>
    </source>
</evidence>
<feature type="compositionally biased region" description="Basic and acidic residues" evidence="14">
    <location>
        <begin position="661"/>
        <end position="678"/>
    </location>
</feature>
<proteinExistence type="inferred from homology"/>
<dbReference type="InterPro" id="IPR029060">
    <property type="entry name" value="PIN-like_dom_sf"/>
</dbReference>
<dbReference type="AlphaFoldDB" id="A0AAN6DRH2"/>
<dbReference type="PANTHER" id="PTHR11081:SF65">
    <property type="entry name" value="DNA DAMAGE-INDUCIBLE PROTEIN DIN7-RELATED"/>
    <property type="match status" value="1"/>
</dbReference>
<comment type="cofactor">
    <cofactor evidence="1">
        <name>Mg(2+)</name>
        <dbReference type="ChEBI" id="CHEBI:18420"/>
    </cofactor>
</comment>
<dbReference type="SMART" id="SM00485">
    <property type="entry name" value="XPGN"/>
    <property type="match status" value="1"/>
</dbReference>
<accession>A0AAN6DRH2</accession>
<feature type="region of interest" description="Disordered" evidence="14">
    <location>
        <begin position="442"/>
        <end position="464"/>
    </location>
</feature>
<dbReference type="GO" id="GO:0006281">
    <property type="term" value="P:DNA repair"/>
    <property type="evidence" value="ECO:0007669"/>
    <property type="project" value="UniProtKB-KW"/>
</dbReference>
<dbReference type="CDD" id="cd09857">
    <property type="entry name" value="PIN_EXO1"/>
    <property type="match status" value="1"/>
</dbReference>
<feature type="region of interest" description="Disordered" evidence="14">
    <location>
        <begin position="661"/>
        <end position="751"/>
    </location>
</feature>
<feature type="domain" description="XPG N-terminal" evidence="16">
    <location>
        <begin position="1"/>
        <end position="99"/>
    </location>
</feature>
<evidence type="ECO:0000256" key="10">
    <source>
        <dbReference type="ARBA" id="ARBA00022881"/>
    </source>
</evidence>
<dbReference type="InterPro" id="IPR006085">
    <property type="entry name" value="XPG_DNA_repair_N"/>
</dbReference>
<protein>
    <submittedName>
        <fullName evidence="17">Exonuclease 1</fullName>
    </submittedName>
</protein>
<dbReference type="PRINTS" id="PR00853">
    <property type="entry name" value="XPGRADSUPER"/>
</dbReference>
<evidence type="ECO:0000256" key="6">
    <source>
        <dbReference type="ARBA" id="ARBA00022763"/>
    </source>
</evidence>
<dbReference type="Proteomes" id="UP001203852">
    <property type="component" value="Unassembled WGS sequence"/>
</dbReference>
<comment type="caution">
    <text evidence="17">The sequence shown here is derived from an EMBL/GenBank/DDBJ whole genome shotgun (WGS) entry which is preliminary data.</text>
</comment>
<dbReference type="FunFam" id="3.40.50.1010:FF:000002">
    <property type="entry name" value="Exonuclease 1, putative"/>
    <property type="match status" value="1"/>
</dbReference>
<dbReference type="GO" id="GO:0003677">
    <property type="term" value="F:DNA binding"/>
    <property type="evidence" value="ECO:0007669"/>
    <property type="project" value="UniProtKB-KW"/>
</dbReference>
<dbReference type="GO" id="GO:0046872">
    <property type="term" value="F:metal ion binding"/>
    <property type="evidence" value="ECO:0007669"/>
    <property type="project" value="UniProtKB-KW"/>
</dbReference>
<evidence type="ECO:0000256" key="1">
    <source>
        <dbReference type="ARBA" id="ARBA00001946"/>
    </source>
</evidence>
<evidence type="ECO:0000256" key="11">
    <source>
        <dbReference type="ARBA" id="ARBA00023125"/>
    </source>
</evidence>
<reference evidence="17" key="1">
    <citation type="journal article" date="2022" name="bioRxiv">
        <title>Deciphering the potential niche of two novel black yeast fungi from a biological soil crust based on their genomes, phenotypes, and melanin regulation.</title>
        <authorList>
            <consortium name="DOE Joint Genome Institute"/>
            <person name="Carr E.C."/>
            <person name="Barton Q."/>
            <person name="Grambo S."/>
            <person name="Sullivan M."/>
            <person name="Renfro C.M."/>
            <person name="Kuo A."/>
            <person name="Pangilinan J."/>
            <person name="Lipzen A."/>
            <person name="Keymanesh K."/>
            <person name="Savage E."/>
            <person name="Barry K."/>
            <person name="Grigoriev I.V."/>
            <person name="Riekhof W.R."/>
            <person name="Harris S.S."/>
        </authorList>
    </citation>
    <scope>NUCLEOTIDE SEQUENCE</scope>
    <source>
        <strain evidence="17">JF 03-4F</strain>
    </source>
</reference>
<keyword evidence="18" id="KW-1185">Reference proteome</keyword>
<comment type="subcellular location">
    <subcellularLocation>
        <location evidence="2">Nucleus</location>
    </subcellularLocation>
</comment>
<feature type="region of interest" description="Disordered" evidence="14">
    <location>
        <begin position="333"/>
        <end position="403"/>
    </location>
</feature>
<keyword evidence="6" id="KW-0227">DNA damage</keyword>
<dbReference type="GO" id="GO:0005634">
    <property type="term" value="C:nucleus"/>
    <property type="evidence" value="ECO:0007669"/>
    <property type="project" value="UniProtKB-SubCell"/>
</dbReference>
<name>A0AAN6DRH2_9EURO</name>
<feature type="domain" description="XPG-I" evidence="15">
    <location>
        <begin position="138"/>
        <end position="208"/>
    </location>
</feature>
<keyword evidence="9" id="KW-0460">Magnesium</keyword>
<evidence type="ECO:0000256" key="12">
    <source>
        <dbReference type="ARBA" id="ARBA00023204"/>
    </source>
</evidence>
<dbReference type="PROSITE" id="PS00841">
    <property type="entry name" value="XPG_1"/>
    <property type="match status" value="1"/>
</dbReference>
<dbReference type="GO" id="GO:0017108">
    <property type="term" value="F:5'-flap endonuclease activity"/>
    <property type="evidence" value="ECO:0007669"/>
    <property type="project" value="TreeGrafter"/>
</dbReference>